<dbReference type="AlphaFoldDB" id="A0A5S6QA27"/>
<protein>
    <submittedName>
        <fullName evidence="4">DRBM domain-containing protein</fullName>
    </submittedName>
</protein>
<accession>A0A5S6QA27</accession>
<dbReference type="WBParaSite" id="TMUE_1000004089.1">
    <property type="protein sequence ID" value="TMUE_1000004089.1"/>
    <property type="gene ID" value="WBGene00290960"/>
</dbReference>
<keyword evidence="1" id="KW-0694">RNA-binding</keyword>
<keyword evidence="3" id="KW-1185">Reference proteome</keyword>
<dbReference type="GO" id="GO:0003723">
    <property type="term" value="F:RNA binding"/>
    <property type="evidence" value="ECO:0007669"/>
    <property type="project" value="UniProtKB-UniRule"/>
</dbReference>
<sequence>MDQQRVTQWILISQPPGDHLVQLHNFYKSNKKSALSGLHELKQYYTGQISYQWYTSIVDRRVNMSLLMKWTSMALEVQVTGKTVKETKQMAAEVLVHFLYCAGWLPDKLKPQLELENLDFAYDERVVSILGKQNIKEVAKLFEIQQKRVRPAPQFRLIEPEYPKPNALVYVVQAICEGHKTLGVGSSKKVAKEMAATNMNELIRKRMETNGTATYFTKRKKKIPNLGTIGPVQTVWQLMENSWVQVDHVNFVYQ</sequence>
<dbReference type="Proteomes" id="UP000046395">
    <property type="component" value="Unassembled WGS sequence"/>
</dbReference>
<organism evidence="3 4">
    <name type="scientific">Trichuris muris</name>
    <name type="common">Mouse whipworm</name>
    <dbReference type="NCBI Taxonomy" id="70415"/>
    <lineage>
        <taxon>Eukaryota</taxon>
        <taxon>Metazoa</taxon>
        <taxon>Ecdysozoa</taxon>
        <taxon>Nematoda</taxon>
        <taxon>Enoplea</taxon>
        <taxon>Dorylaimia</taxon>
        <taxon>Trichinellida</taxon>
        <taxon>Trichuridae</taxon>
        <taxon>Trichuris</taxon>
    </lineage>
</organism>
<proteinExistence type="predicted"/>
<dbReference type="SUPFAM" id="SSF54768">
    <property type="entry name" value="dsRNA-binding domain-like"/>
    <property type="match status" value="1"/>
</dbReference>
<dbReference type="Gene3D" id="3.30.160.20">
    <property type="match status" value="1"/>
</dbReference>
<reference evidence="4" key="1">
    <citation type="submission" date="2019-12" db="UniProtKB">
        <authorList>
            <consortium name="WormBaseParasite"/>
        </authorList>
    </citation>
    <scope>IDENTIFICATION</scope>
</reference>
<evidence type="ECO:0000313" key="4">
    <source>
        <dbReference type="WBParaSite" id="TMUE_1000004089.1"/>
    </source>
</evidence>
<dbReference type="Pfam" id="PF00035">
    <property type="entry name" value="dsrm"/>
    <property type="match status" value="1"/>
</dbReference>
<dbReference type="SMART" id="SM00358">
    <property type="entry name" value="DSRM"/>
    <property type="match status" value="1"/>
</dbReference>
<evidence type="ECO:0000313" key="3">
    <source>
        <dbReference type="Proteomes" id="UP000046395"/>
    </source>
</evidence>
<evidence type="ECO:0000256" key="1">
    <source>
        <dbReference type="PROSITE-ProRule" id="PRU00266"/>
    </source>
</evidence>
<evidence type="ECO:0000259" key="2">
    <source>
        <dbReference type="PROSITE" id="PS50137"/>
    </source>
</evidence>
<feature type="domain" description="DRBM" evidence="2">
    <location>
        <begin position="136"/>
        <end position="205"/>
    </location>
</feature>
<dbReference type="PROSITE" id="PS50137">
    <property type="entry name" value="DS_RBD"/>
    <property type="match status" value="1"/>
</dbReference>
<name>A0A5S6QA27_TRIMR</name>
<dbReference type="InterPro" id="IPR014720">
    <property type="entry name" value="dsRBD_dom"/>
</dbReference>